<comment type="caution">
    <text evidence="1">The sequence shown here is derived from an EMBL/GenBank/DDBJ whole genome shotgun (WGS) entry which is preliminary data.</text>
</comment>
<evidence type="ECO:0000313" key="1">
    <source>
        <dbReference type="EMBL" id="PJJ76021.1"/>
    </source>
</evidence>
<reference evidence="1 2" key="1">
    <citation type="submission" date="2017-11" db="EMBL/GenBank/DDBJ databases">
        <title>Genomic Encyclopedia of Archaeal and Bacterial Type Strains, Phase II (KMG-II): From Individual Species to Whole Genera.</title>
        <authorList>
            <person name="Goeker M."/>
        </authorList>
    </citation>
    <scope>NUCLEOTIDE SEQUENCE [LARGE SCALE GENOMIC DNA]</scope>
    <source>
        <strain evidence="1 2">DSM 27268</strain>
    </source>
</reference>
<evidence type="ECO:0000313" key="2">
    <source>
        <dbReference type="Proteomes" id="UP000230000"/>
    </source>
</evidence>
<dbReference type="Gene3D" id="1.20.120.330">
    <property type="entry name" value="Nucleotidyltransferases domain 2"/>
    <property type="match status" value="1"/>
</dbReference>
<proteinExistence type="predicted"/>
<accession>A0A2M9CVT0</accession>
<dbReference type="InterPro" id="IPR043519">
    <property type="entry name" value="NT_sf"/>
</dbReference>
<dbReference type="Proteomes" id="UP000230000">
    <property type="component" value="Unassembled WGS sequence"/>
</dbReference>
<dbReference type="SUPFAM" id="SSF81301">
    <property type="entry name" value="Nucleotidyltransferase"/>
    <property type="match status" value="1"/>
</dbReference>
<dbReference type="RefSeq" id="WP_211277226.1">
    <property type="nucleotide sequence ID" value="NZ_PGFG01000001.1"/>
</dbReference>
<dbReference type="AlphaFoldDB" id="A0A2M9CVT0"/>
<organism evidence="1 2">
    <name type="scientific">Thermoflavifilum aggregans</name>
    <dbReference type="NCBI Taxonomy" id="454188"/>
    <lineage>
        <taxon>Bacteria</taxon>
        <taxon>Pseudomonadati</taxon>
        <taxon>Bacteroidota</taxon>
        <taxon>Chitinophagia</taxon>
        <taxon>Chitinophagales</taxon>
        <taxon>Chitinophagaceae</taxon>
        <taxon>Thermoflavifilum</taxon>
    </lineage>
</organism>
<dbReference type="Gene3D" id="3.30.460.10">
    <property type="entry name" value="Beta Polymerase, domain 2"/>
    <property type="match status" value="1"/>
</dbReference>
<name>A0A2M9CVT0_9BACT</name>
<evidence type="ECO:0008006" key="3">
    <source>
        <dbReference type="Google" id="ProtNLM"/>
    </source>
</evidence>
<dbReference type="EMBL" id="PGFG01000001">
    <property type="protein sequence ID" value="PJJ76021.1"/>
    <property type="molecule type" value="Genomic_DNA"/>
</dbReference>
<sequence length="305" mass="35362">MIQRAFAEKAKMILEPDENVIGLAVAGSWLTNEIDEFSDLDLILVTKQKISGDKNLMIEYAKRLGDFLSGFTGEHVGEPRVLICLYDNPLLHVDLKFLTPDEFHARIETPQLLLDKNGQLEKAIIDSQARYPYPDYQWIEDRFWIWIHYILLKIGRGEYLEALESIGFLRVVVLGPLLHIKNGNLPRGVRKVETDLSNDDLAKLKRTIPTYDRQSLLDGLRNAVSLYRGLRTELFDNNVGLQNETEKRVMNYFHEIENGKYMIIYLLLRPEPFLMQMNRKLITHVDFYGGAMKALRNYCGIKMKI</sequence>
<protein>
    <recommendedName>
        <fullName evidence="3">Nucleotidyltransferase domain-containing protein</fullName>
    </recommendedName>
</protein>
<keyword evidence="2" id="KW-1185">Reference proteome</keyword>
<gene>
    <name evidence="1" type="ORF">BXY57_1616</name>
</gene>